<accession>A0A0U5JEQ0</accession>
<evidence type="ECO:0000313" key="3">
    <source>
        <dbReference type="Proteomes" id="UP000069902"/>
    </source>
</evidence>
<dbReference type="PATRIC" id="fig|389348.3.peg.1364"/>
<proteinExistence type="predicted"/>
<dbReference type="GO" id="GO:0006508">
    <property type="term" value="P:proteolysis"/>
    <property type="evidence" value="ECO:0007669"/>
    <property type="project" value="InterPro"/>
</dbReference>
<evidence type="ECO:0000259" key="1">
    <source>
        <dbReference type="Pfam" id="PF00656"/>
    </source>
</evidence>
<dbReference type="InParanoid" id="A0A0U5JEQ0"/>
<sequence>MNKVSIYIVLLIGLILPSQTIMAKTLHAILVADTVHDISSITRPDLAKWQQELRVISKHTQMTLKEKSFSGREFQKDVVSNYIKDLAVGADDAVVFFFSGHGYRTAQKNTPCPFLMFEFYKQGIDLKWVSDTISDKKPRFALIMSDCCNNYVERGFTNEGKNIQVNLSTIQPNNRGYRQLFCNAKGCILISSCSPGQFSYGSRFGGLYTQCFFASLNKELSEKTPSWKNLLQRANGYINHIQKPVCQISR</sequence>
<dbReference type="SUPFAM" id="SSF52129">
    <property type="entry name" value="Caspase-like"/>
    <property type="match status" value="1"/>
</dbReference>
<protein>
    <submittedName>
        <fullName evidence="2">Conserved putative membrane protein</fullName>
    </submittedName>
</protein>
<dbReference type="GO" id="GO:0004197">
    <property type="term" value="F:cysteine-type endopeptidase activity"/>
    <property type="evidence" value="ECO:0007669"/>
    <property type="project" value="InterPro"/>
</dbReference>
<dbReference type="STRING" id="389348.PNK_1230"/>
<evidence type="ECO:0000313" key="2">
    <source>
        <dbReference type="EMBL" id="CUI16847.1"/>
    </source>
</evidence>
<dbReference type="RefSeq" id="WP_059060961.1">
    <property type="nucleotide sequence ID" value="NZ_LN879502.1"/>
</dbReference>
<keyword evidence="3" id="KW-1185">Reference proteome</keyword>
<dbReference type="Pfam" id="PF00656">
    <property type="entry name" value="Peptidase_C14"/>
    <property type="match status" value="1"/>
</dbReference>
<reference evidence="3" key="1">
    <citation type="submission" date="2015-09" db="EMBL/GenBank/DDBJ databases">
        <authorList>
            <person name="Bertelli C."/>
        </authorList>
    </citation>
    <scope>NUCLEOTIDE SEQUENCE [LARGE SCALE GENOMIC DNA]</scope>
    <source>
        <strain evidence="3">KNic</strain>
    </source>
</reference>
<gene>
    <name evidence="2" type="ORF">PNK_1230</name>
</gene>
<organism evidence="2 3">
    <name type="scientific">Candidatus Protochlamydia naegleriophila</name>
    <dbReference type="NCBI Taxonomy" id="389348"/>
    <lineage>
        <taxon>Bacteria</taxon>
        <taxon>Pseudomonadati</taxon>
        <taxon>Chlamydiota</taxon>
        <taxon>Chlamydiia</taxon>
        <taxon>Parachlamydiales</taxon>
        <taxon>Parachlamydiaceae</taxon>
        <taxon>Candidatus Protochlamydia</taxon>
    </lineage>
</organism>
<dbReference type="InterPro" id="IPR011600">
    <property type="entry name" value="Pept_C14_caspase"/>
</dbReference>
<dbReference type="EMBL" id="LN879502">
    <property type="protein sequence ID" value="CUI16847.1"/>
    <property type="molecule type" value="Genomic_DNA"/>
</dbReference>
<dbReference type="AlphaFoldDB" id="A0A0U5JEQ0"/>
<dbReference type="Gene3D" id="3.40.50.1460">
    <property type="match status" value="1"/>
</dbReference>
<dbReference type="InterPro" id="IPR029030">
    <property type="entry name" value="Caspase-like_dom_sf"/>
</dbReference>
<name>A0A0U5JEQ0_9BACT</name>
<dbReference type="KEGG" id="pnl:PNK_1230"/>
<dbReference type="Proteomes" id="UP000069902">
    <property type="component" value="Chromosome cPNK"/>
</dbReference>
<feature type="domain" description="Peptidase C14 caspase" evidence="1">
    <location>
        <begin position="75"/>
        <end position="245"/>
    </location>
</feature>